<evidence type="ECO:0000256" key="2">
    <source>
        <dbReference type="ARBA" id="ARBA00022737"/>
    </source>
</evidence>
<keyword evidence="5" id="KW-0183">Conidiation</keyword>
<gene>
    <name evidence="10" type="primary">MBP1</name>
    <name evidence="10" type="ORF">PRK78_004598</name>
</gene>
<dbReference type="SMART" id="SM00248">
    <property type="entry name" value="ANK"/>
    <property type="match status" value="2"/>
</dbReference>
<dbReference type="PROSITE" id="PS51299">
    <property type="entry name" value="HTH_APSES"/>
    <property type="match status" value="1"/>
</dbReference>
<dbReference type="GO" id="GO:0030907">
    <property type="term" value="C:MBF transcription complex"/>
    <property type="evidence" value="ECO:0007669"/>
    <property type="project" value="TreeGrafter"/>
</dbReference>
<dbReference type="GO" id="GO:0001228">
    <property type="term" value="F:DNA-binding transcription activator activity, RNA polymerase II-specific"/>
    <property type="evidence" value="ECO:0007669"/>
    <property type="project" value="UniProtKB-ARBA"/>
</dbReference>
<evidence type="ECO:0000313" key="11">
    <source>
        <dbReference type="Proteomes" id="UP001219355"/>
    </source>
</evidence>
<protein>
    <recommendedName>
        <fullName evidence="1">Cell pattern formation-associated protein stuA</fullName>
    </recommendedName>
    <alternativeName>
        <fullName evidence="6">Stunted protein A</fullName>
    </alternativeName>
</protein>
<dbReference type="SUPFAM" id="SSF48403">
    <property type="entry name" value="Ankyrin repeat"/>
    <property type="match status" value="1"/>
</dbReference>
<dbReference type="PANTHER" id="PTHR43828:SF15">
    <property type="entry name" value="TRANSCRIPTION FACTOR MBP1"/>
    <property type="match status" value="1"/>
</dbReference>
<keyword evidence="3" id="KW-0749">Sporulation</keyword>
<dbReference type="Pfam" id="PF00023">
    <property type="entry name" value="Ank"/>
    <property type="match status" value="1"/>
</dbReference>
<feature type="region of interest" description="Disordered" evidence="8">
    <location>
        <begin position="674"/>
        <end position="712"/>
    </location>
</feature>
<dbReference type="InterPro" id="IPR036770">
    <property type="entry name" value="Ankyrin_rpt-contain_sf"/>
</dbReference>
<accession>A0AAF0ILT6</accession>
<evidence type="ECO:0000256" key="3">
    <source>
        <dbReference type="ARBA" id="ARBA00022969"/>
    </source>
</evidence>
<dbReference type="GO" id="GO:0048315">
    <property type="term" value="P:conidium formation"/>
    <property type="evidence" value="ECO:0007669"/>
    <property type="project" value="UniProtKB-KW"/>
</dbReference>
<dbReference type="GO" id="GO:0003677">
    <property type="term" value="F:DNA binding"/>
    <property type="evidence" value="ECO:0007669"/>
    <property type="project" value="InterPro"/>
</dbReference>
<proteinExistence type="predicted"/>
<organism evidence="10 11">
    <name type="scientific">Emydomyces testavorans</name>
    <dbReference type="NCBI Taxonomy" id="2070801"/>
    <lineage>
        <taxon>Eukaryota</taxon>
        <taxon>Fungi</taxon>
        <taxon>Dikarya</taxon>
        <taxon>Ascomycota</taxon>
        <taxon>Pezizomycotina</taxon>
        <taxon>Eurotiomycetes</taxon>
        <taxon>Eurotiomycetidae</taxon>
        <taxon>Onygenales</taxon>
        <taxon>Nannizziopsiaceae</taxon>
        <taxon>Emydomyces</taxon>
    </lineage>
</organism>
<dbReference type="AlphaFoldDB" id="A0AAF0ILT6"/>
<dbReference type="SUPFAM" id="SSF54616">
    <property type="entry name" value="DNA-binding domain of Mlu1-box binding protein MBP1"/>
    <property type="match status" value="1"/>
</dbReference>
<feature type="compositionally biased region" description="Polar residues" evidence="8">
    <location>
        <begin position="677"/>
        <end position="690"/>
    </location>
</feature>
<dbReference type="InterPro" id="IPR051642">
    <property type="entry name" value="SWI6-like"/>
</dbReference>
<dbReference type="GO" id="GO:0030435">
    <property type="term" value="P:sporulation resulting in formation of a cellular spore"/>
    <property type="evidence" value="ECO:0007669"/>
    <property type="project" value="UniProtKB-KW"/>
</dbReference>
<evidence type="ECO:0000256" key="1">
    <source>
        <dbReference type="ARBA" id="ARBA00019309"/>
    </source>
</evidence>
<dbReference type="InterPro" id="IPR036887">
    <property type="entry name" value="HTH_APSES_sf"/>
</dbReference>
<evidence type="ECO:0000256" key="7">
    <source>
        <dbReference type="PROSITE-ProRule" id="PRU00023"/>
    </source>
</evidence>
<feature type="domain" description="HTH APSES-type" evidence="9">
    <location>
        <begin position="12"/>
        <end position="118"/>
    </location>
</feature>
<evidence type="ECO:0000256" key="4">
    <source>
        <dbReference type="ARBA" id="ARBA00023043"/>
    </source>
</evidence>
<dbReference type="Gene3D" id="1.25.40.20">
    <property type="entry name" value="Ankyrin repeat-containing domain"/>
    <property type="match status" value="1"/>
</dbReference>
<feature type="repeat" description="ANK" evidence="7">
    <location>
        <begin position="267"/>
        <end position="294"/>
    </location>
</feature>
<feature type="region of interest" description="Disordered" evidence="8">
    <location>
        <begin position="111"/>
        <end position="151"/>
    </location>
</feature>
<name>A0AAF0ILT6_9EURO</name>
<dbReference type="Proteomes" id="UP001219355">
    <property type="component" value="Chromosome 2"/>
</dbReference>
<evidence type="ECO:0000256" key="6">
    <source>
        <dbReference type="ARBA" id="ARBA00031907"/>
    </source>
</evidence>
<dbReference type="SMART" id="SM01252">
    <property type="entry name" value="KilA-N"/>
    <property type="match status" value="1"/>
</dbReference>
<dbReference type="Pfam" id="PF04383">
    <property type="entry name" value="KilA-N"/>
    <property type="match status" value="1"/>
</dbReference>
<keyword evidence="11" id="KW-1185">Reference proteome</keyword>
<evidence type="ECO:0000256" key="8">
    <source>
        <dbReference type="SAM" id="MobiDB-lite"/>
    </source>
</evidence>
<dbReference type="GO" id="GO:0033309">
    <property type="term" value="C:SBF transcription complex"/>
    <property type="evidence" value="ECO:0007669"/>
    <property type="project" value="TreeGrafter"/>
</dbReference>
<dbReference type="EMBL" id="CP120628">
    <property type="protein sequence ID" value="WEW59129.1"/>
    <property type="molecule type" value="Genomic_DNA"/>
</dbReference>
<keyword evidence="2" id="KW-0677">Repeat</keyword>
<evidence type="ECO:0000313" key="10">
    <source>
        <dbReference type="EMBL" id="WEW59129.1"/>
    </source>
</evidence>
<keyword evidence="4 7" id="KW-0040">ANK repeat</keyword>
<sequence>MTTSHSAVDTQVYSATYSNVPVYEFKVGSDSVMRRRYDDWINATHILKVAGLDKPSRTRILEREVQKNTHEKIQGGYGKYQGTWVPLSDGRDLAERNNVLDQLYPIFDFVPGDRTPPPAPKHTTAASSRPKVQKMAAPSKRGRRVSSFASVNPRVAPATSFAHSHDANSMIPQSFNDTESIAQASRESSSVLAEEDIAQMSQRSTNQRKRKRERVVNALSANEQQHIMYGDELLDYFMTVGDVPAGKRIEPPVPPSNFQPDRPIDDQGNTALHWACAMGALDIAQDLINRGANICGLTSHDETPLVRAVLFTNNYERRTMPELAEILKDTINFRDWFGATVFNHLAVTTKSKGKWRSARYYCQVLISKLSEMYPNHEVGLLLASQDSNGDTAALTAAKNGCYRLAELLLTQCPEAGNLPNKHGETANEVMMMIQRQQGSGDHPHRPSSATQHSIHEAGNFSLENHDGVTQPTSAASSEVIAALLKRIGSIVGDAHSELARAYGEVKSCPQSFDGKSHPREIYEQLEAEREGIRKDKDDTLSKEAESEPFEVLVTRHNSARQKYESFLEHTQDLTLDKRLETRGGGMVSEKENRPVTEIPPLSPKEAFQKLQLIGRIAQEEILRRKGAKDIISHRADAGPDARLNVHRRLVSLATGLPEKDLDPMAKDLASNLEFARANQSRPSKPLSTPLAQPMPKPSQDSIFGMENGFSRS</sequence>
<evidence type="ECO:0000259" key="9">
    <source>
        <dbReference type="PROSITE" id="PS51299"/>
    </source>
</evidence>
<dbReference type="PROSITE" id="PS50088">
    <property type="entry name" value="ANK_REPEAT"/>
    <property type="match status" value="1"/>
</dbReference>
<dbReference type="InterPro" id="IPR018004">
    <property type="entry name" value="KilA/APSES_HTH"/>
</dbReference>
<dbReference type="Gene3D" id="3.10.260.10">
    <property type="entry name" value="Transcription regulator HTH, APSES-type DNA-binding domain"/>
    <property type="match status" value="1"/>
</dbReference>
<dbReference type="InterPro" id="IPR002110">
    <property type="entry name" value="Ankyrin_rpt"/>
</dbReference>
<dbReference type="PANTHER" id="PTHR43828">
    <property type="entry name" value="ASPARAGINASE"/>
    <property type="match status" value="1"/>
</dbReference>
<dbReference type="InterPro" id="IPR003163">
    <property type="entry name" value="Tscrpt_reg_HTH_APSES-type"/>
</dbReference>
<reference evidence="10" key="1">
    <citation type="submission" date="2023-03" db="EMBL/GenBank/DDBJ databases">
        <title>Emydomyces testavorans Genome Sequence.</title>
        <authorList>
            <person name="Hoyer L."/>
        </authorList>
    </citation>
    <scope>NUCLEOTIDE SEQUENCE</scope>
    <source>
        <strain evidence="10">16-2883</strain>
    </source>
</reference>
<dbReference type="PROSITE" id="PS50297">
    <property type="entry name" value="ANK_REP_REGION"/>
    <property type="match status" value="1"/>
</dbReference>
<evidence type="ECO:0000256" key="5">
    <source>
        <dbReference type="ARBA" id="ARBA00023321"/>
    </source>
</evidence>
<dbReference type="FunFam" id="3.10.260.10:FF:000001">
    <property type="entry name" value="APSES transcription factor (MbpA)"/>
    <property type="match status" value="1"/>
</dbReference>